<organism evidence="1 2">
    <name type="scientific">Laceyella putida</name>
    <dbReference type="NCBI Taxonomy" id="110101"/>
    <lineage>
        <taxon>Bacteria</taxon>
        <taxon>Bacillati</taxon>
        <taxon>Bacillota</taxon>
        <taxon>Bacilli</taxon>
        <taxon>Bacillales</taxon>
        <taxon>Thermoactinomycetaceae</taxon>
        <taxon>Laceyella</taxon>
    </lineage>
</organism>
<name>A0ABW2RMF7_9BACL</name>
<dbReference type="InterPro" id="IPR035903">
    <property type="entry name" value="HesB-like_dom_sf"/>
</dbReference>
<proteinExistence type="predicted"/>
<sequence>MKIEVSELALAKIKWLLWQEQSETPLAIRVISLTSGCSTPSFALEITEPKSDFHTKEIEGVLFAWLPHDAKWMDGLVIDLNRENGKFSIYHPHPSFMSQCPFE</sequence>
<comment type="caution">
    <text evidence="1">The sequence shown here is derived from an EMBL/GenBank/DDBJ whole genome shotgun (WGS) entry which is preliminary data.</text>
</comment>
<dbReference type="SUPFAM" id="SSF89360">
    <property type="entry name" value="HesB-like domain"/>
    <property type="match status" value="1"/>
</dbReference>
<evidence type="ECO:0008006" key="3">
    <source>
        <dbReference type="Google" id="ProtNLM"/>
    </source>
</evidence>
<evidence type="ECO:0000313" key="1">
    <source>
        <dbReference type="EMBL" id="MFC7441936.1"/>
    </source>
</evidence>
<gene>
    <name evidence="1" type="ORF">ACFQNG_12615</name>
</gene>
<dbReference type="RefSeq" id="WP_379865479.1">
    <property type="nucleotide sequence ID" value="NZ_JBHTBW010000040.1"/>
</dbReference>
<evidence type="ECO:0000313" key="2">
    <source>
        <dbReference type="Proteomes" id="UP001596500"/>
    </source>
</evidence>
<keyword evidence="2" id="KW-1185">Reference proteome</keyword>
<dbReference type="Proteomes" id="UP001596500">
    <property type="component" value="Unassembled WGS sequence"/>
</dbReference>
<protein>
    <recommendedName>
        <fullName evidence="3">FeS cluster biogenesis domain-containing protein</fullName>
    </recommendedName>
</protein>
<accession>A0ABW2RMF7</accession>
<dbReference type="Gene3D" id="2.60.300.12">
    <property type="entry name" value="HesB-like domain"/>
    <property type="match status" value="1"/>
</dbReference>
<reference evidence="2" key="1">
    <citation type="journal article" date="2019" name="Int. J. Syst. Evol. Microbiol.">
        <title>The Global Catalogue of Microorganisms (GCM) 10K type strain sequencing project: providing services to taxonomists for standard genome sequencing and annotation.</title>
        <authorList>
            <consortium name="The Broad Institute Genomics Platform"/>
            <consortium name="The Broad Institute Genome Sequencing Center for Infectious Disease"/>
            <person name="Wu L."/>
            <person name="Ma J."/>
        </authorList>
    </citation>
    <scope>NUCLEOTIDE SEQUENCE [LARGE SCALE GENOMIC DNA]</scope>
    <source>
        <strain evidence="2">CGMCC 1.12942</strain>
    </source>
</reference>
<dbReference type="EMBL" id="JBHTBW010000040">
    <property type="protein sequence ID" value="MFC7441936.1"/>
    <property type="molecule type" value="Genomic_DNA"/>
</dbReference>